<dbReference type="AlphaFoldDB" id="X6LKL8"/>
<reference evidence="1 2" key="1">
    <citation type="journal article" date="2013" name="Curr. Biol.">
        <title>The Genome of the Foraminiferan Reticulomyxa filosa.</title>
        <authorList>
            <person name="Glockner G."/>
            <person name="Hulsmann N."/>
            <person name="Schleicher M."/>
            <person name="Noegel A.A."/>
            <person name="Eichinger L."/>
            <person name="Gallinger C."/>
            <person name="Pawlowski J."/>
            <person name="Sierra R."/>
            <person name="Euteneuer U."/>
            <person name="Pillet L."/>
            <person name="Moustafa A."/>
            <person name="Platzer M."/>
            <person name="Groth M."/>
            <person name="Szafranski K."/>
            <person name="Schliwa M."/>
        </authorList>
    </citation>
    <scope>NUCLEOTIDE SEQUENCE [LARGE SCALE GENOMIC DNA]</scope>
</reference>
<name>X6LKL8_RETFI</name>
<evidence type="ECO:0000313" key="2">
    <source>
        <dbReference type="Proteomes" id="UP000023152"/>
    </source>
</evidence>
<dbReference type="EMBL" id="ASPP01037646">
    <property type="protein sequence ID" value="ETO01687.1"/>
    <property type="molecule type" value="Genomic_DNA"/>
</dbReference>
<keyword evidence="2" id="KW-1185">Reference proteome</keyword>
<evidence type="ECO:0000313" key="1">
    <source>
        <dbReference type="EMBL" id="ETO01687.1"/>
    </source>
</evidence>
<comment type="caution">
    <text evidence="1">The sequence shown here is derived from an EMBL/GenBank/DDBJ whole genome shotgun (WGS) entry which is preliminary data.</text>
</comment>
<proteinExistence type="predicted"/>
<organism evidence="1 2">
    <name type="scientific">Reticulomyxa filosa</name>
    <dbReference type="NCBI Taxonomy" id="46433"/>
    <lineage>
        <taxon>Eukaryota</taxon>
        <taxon>Sar</taxon>
        <taxon>Rhizaria</taxon>
        <taxon>Retaria</taxon>
        <taxon>Foraminifera</taxon>
        <taxon>Monothalamids</taxon>
        <taxon>Reticulomyxidae</taxon>
        <taxon>Reticulomyxa</taxon>
    </lineage>
</organism>
<gene>
    <name evidence="1" type="ORF">RFI_35753</name>
</gene>
<sequence>MSADINMSKSIETIDIENKECVKLIYHKNEMIFFIGTQIHEKNETLMKHLKKYHETLTKYSEVIYERYGWHPDITKRIDIDIHSYLIGFVINKDENPNANEENVKEHDELIRIKSQIVLFDCNEPFGQQKNLKKKEVALVVFPNFQRQHLATDMVRVTWN</sequence>
<feature type="non-terminal residue" evidence="1">
    <location>
        <position position="160"/>
    </location>
</feature>
<protein>
    <submittedName>
        <fullName evidence="1">Uncharacterized protein</fullName>
    </submittedName>
</protein>
<dbReference type="Proteomes" id="UP000023152">
    <property type="component" value="Unassembled WGS sequence"/>
</dbReference>
<accession>X6LKL8</accession>